<gene>
    <name evidence="3" type="primary">Dgri\GH13360</name>
    <name evidence="3" type="ORF">Dgri_GH13360</name>
</gene>
<protein>
    <submittedName>
        <fullName evidence="3">GH13360</fullName>
    </submittedName>
</protein>
<dbReference type="HOGENOM" id="CLU_072573_4_2_1"/>
<keyword evidence="1" id="KW-0812">Transmembrane</keyword>
<dbReference type="FunCoup" id="B4JPP4">
    <property type="interactions" value="114"/>
</dbReference>
<feature type="transmembrane region" description="Helical" evidence="1">
    <location>
        <begin position="43"/>
        <end position="64"/>
    </location>
</feature>
<feature type="transmembrane region" description="Helical" evidence="1">
    <location>
        <begin position="162"/>
        <end position="185"/>
    </location>
</feature>
<dbReference type="STRING" id="7222.B4JPP4"/>
<proteinExistence type="predicted"/>
<feature type="transmembrane region" description="Helical" evidence="1">
    <location>
        <begin position="123"/>
        <end position="142"/>
    </location>
</feature>
<dbReference type="InterPro" id="IPR036938">
    <property type="entry name" value="PAP2/HPO_sf"/>
</dbReference>
<dbReference type="GO" id="GO:0042392">
    <property type="term" value="F:sphingosine-1-phosphate phosphatase activity"/>
    <property type="evidence" value="ECO:0007669"/>
    <property type="project" value="TreeGrafter"/>
</dbReference>
<feature type="domain" description="Phosphatidic acid phosphatase type 2/haloperoxidase" evidence="2">
    <location>
        <begin position="71"/>
        <end position="181"/>
    </location>
</feature>
<evidence type="ECO:0000313" key="3">
    <source>
        <dbReference type="EMBL" id="EDV98874.1"/>
    </source>
</evidence>
<dbReference type="Proteomes" id="UP000001070">
    <property type="component" value="Unassembled WGS sequence"/>
</dbReference>
<dbReference type="CDD" id="cd03391">
    <property type="entry name" value="PAP2_containing_2_like"/>
    <property type="match status" value="1"/>
</dbReference>
<dbReference type="OrthoDB" id="10266771at2759"/>
<dbReference type="SMART" id="SM00014">
    <property type="entry name" value="acidPPc"/>
    <property type="match status" value="1"/>
</dbReference>
<dbReference type="InParanoid" id="B4JPP4"/>
<keyword evidence="1" id="KW-1133">Transmembrane helix</keyword>
<evidence type="ECO:0000259" key="2">
    <source>
        <dbReference type="SMART" id="SM00014"/>
    </source>
</evidence>
<dbReference type="InterPro" id="IPR000326">
    <property type="entry name" value="PAP2/HPO"/>
</dbReference>
<organism evidence="4">
    <name type="scientific">Drosophila grimshawi</name>
    <name type="common">Hawaiian fruit fly</name>
    <name type="synonym">Idiomyia grimshawi</name>
    <dbReference type="NCBI Taxonomy" id="7222"/>
    <lineage>
        <taxon>Eukaryota</taxon>
        <taxon>Metazoa</taxon>
        <taxon>Ecdysozoa</taxon>
        <taxon>Arthropoda</taxon>
        <taxon>Hexapoda</taxon>
        <taxon>Insecta</taxon>
        <taxon>Pterygota</taxon>
        <taxon>Neoptera</taxon>
        <taxon>Endopterygota</taxon>
        <taxon>Diptera</taxon>
        <taxon>Brachycera</taxon>
        <taxon>Muscomorpha</taxon>
        <taxon>Ephydroidea</taxon>
        <taxon>Drosophilidae</taxon>
        <taxon>Drosophila</taxon>
        <taxon>Hawaiian Drosophila</taxon>
    </lineage>
</organism>
<reference evidence="3 4" key="1">
    <citation type="journal article" date="2007" name="Nature">
        <title>Evolution of genes and genomes on the Drosophila phylogeny.</title>
        <authorList>
            <consortium name="Drosophila 12 Genomes Consortium"/>
            <person name="Clark A.G."/>
            <person name="Eisen M.B."/>
            <person name="Smith D.R."/>
            <person name="Bergman C.M."/>
            <person name="Oliver B."/>
            <person name="Markow T.A."/>
            <person name="Kaufman T.C."/>
            <person name="Kellis M."/>
            <person name="Gelbart W."/>
            <person name="Iyer V.N."/>
            <person name="Pollard D.A."/>
            <person name="Sackton T.B."/>
            <person name="Larracuente A.M."/>
            <person name="Singh N.D."/>
            <person name="Abad J.P."/>
            <person name="Abt D.N."/>
            <person name="Adryan B."/>
            <person name="Aguade M."/>
            <person name="Akashi H."/>
            <person name="Anderson W.W."/>
            <person name="Aquadro C.F."/>
            <person name="Ardell D.H."/>
            <person name="Arguello R."/>
            <person name="Artieri C.G."/>
            <person name="Barbash D.A."/>
            <person name="Barker D."/>
            <person name="Barsanti P."/>
            <person name="Batterham P."/>
            <person name="Batzoglou S."/>
            <person name="Begun D."/>
            <person name="Bhutkar A."/>
            <person name="Blanco E."/>
            <person name="Bosak S.A."/>
            <person name="Bradley R.K."/>
            <person name="Brand A.D."/>
            <person name="Brent M.R."/>
            <person name="Brooks A.N."/>
            <person name="Brown R.H."/>
            <person name="Butlin R.K."/>
            <person name="Caggese C."/>
            <person name="Calvi B.R."/>
            <person name="Bernardo de Carvalho A."/>
            <person name="Caspi A."/>
            <person name="Castrezana S."/>
            <person name="Celniker S.E."/>
            <person name="Chang J.L."/>
            <person name="Chapple C."/>
            <person name="Chatterji S."/>
            <person name="Chinwalla A."/>
            <person name="Civetta A."/>
            <person name="Clifton S.W."/>
            <person name="Comeron J.M."/>
            <person name="Costello J.C."/>
            <person name="Coyne J.A."/>
            <person name="Daub J."/>
            <person name="David R.G."/>
            <person name="Delcher A.L."/>
            <person name="Delehaunty K."/>
            <person name="Do C.B."/>
            <person name="Ebling H."/>
            <person name="Edwards K."/>
            <person name="Eickbush T."/>
            <person name="Evans J.D."/>
            <person name="Filipski A."/>
            <person name="Findeiss S."/>
            <person name="Freyhult E."/>
            <person name="Fulton L."/>
            <person name="Fulton R."/>
            <person name="Garcia A.C."/>
            <person name="Gardiner A."/>
            <person name="Garfield D.A."/>
            <person name="Garvin B.E."/>
            <person name="Gibson G."/>
            <person name="Gilbert D."/>
            <person name="Gnerre S."/>
            <person name="Godfrey J."/>
            <person name="Good R."/>
            <person name="Gotea V."/>
            <person name="Gravely B."/>
            <person name="Greenberg A.J."/>
            <person name="Griffiths-Jones S."/>
            <person name="Gross S."/>
            <person name="Guigo R."/>
            <person name="Gustafson E.A."/>
            <person name="Haerty W."/>
            <person name="Hahn M.W."/>
            <person name="Halligan D.L."/>
            <person name="Halpern A.L."/>
            <person name="Halter G.M."/>
            <person name="Han M.V."/>
            <person name="Heger A."/>
            <person name="Hillier L."/>
            <person name="Hinrichs A.S."/>
            <person name="Holmes I."/>
            <person name="Hoskins R.A."/>
            <person name="Hubisz M.J."/>
            <person name="Hultmark D."/>
            <person name="Huntley M.A."/>
            <person name="Jaffe D.B."/>
            <person name="Jagadeeshan S."/>
            <person name="Jeck W.R."/>
            <person name="Johnson J."/>
            <person name="Jones C.D."/>
            <person name="Jordan W.C."/>
            <person name="Karpen G.H."/>
            <person name="Kataoka E."/>
            <person name="Keightley P.D."/>
            <person name="Kheradpour P."/>
            <person name="Kirkness E.F."/>
            <person name="Koerich L.B."/>
            <person name="Kristiansen K."/>
            <person name="Kudrna D."/>
            <person name="Kulathinal R.J."/>
            <person name="Kumar S."/>
            <person name="Kwok R."/>
            <person name="Lander E."/>
            <person name="Langley C.H."/>
            <person name="Lapoint R."/>
            <person name="Lazzaro B.P."/>
            <person name="Lee S.J."/>
            <person name="Levesque L."/>
            <person name="Li R."/>
            <person name="Lin C.F."/>
            <person name="Lin M.F."/>
            <person name="Lindblad-Toh K."/>
            <person name="Llopart A."/>
            <person name="Long M."/>
            <person name="Low L."/>
            <person name="Lozovsky E."/>
            <person name="Lu J."/>
            <person name="Luo M."/>
            <person name="Machado C.A."/>
            <person name="Makalowski W."/>
            <person name="Marzo M."/>
            <person name="Matsuda M."/>
            <person name="Matzkin L."/>
            <person name="McAllister B."/>
            <person name="McBride C.S."/>
            <person name="McKernan B."/>
            <person name="McKernan K."/>
            <person name="Mendez-Lago M."/>
            <person name="Minx P."/>
            <person name="Mollenhauer M.U."/>
            <person name="Montooth K."/>
            <person name="Mount S.M."/>
            <person name="Mu X."/>
            <person name="Myers E."/>
            <person name="Negre B."/>
            <person name="Newfeld S."/>
            <person name="Nielsen R."/>
            <person name="Noor M.A."/>
            <person name="O'Grady P."/>
            <person name="Pachter L."/>
            <person name="Papaceit M."/>
            <person name="Parisi M.J."/>
            <person name="Parisi M."/>
            <person name="Parts L."/>
            <person name="Pedersen J.S."/>
            <person name="Pesole G."/>
            <person name="Phillippy A.M."/>
            <person name="Ponting C.P."/>
            <person name="Pop M."/>
            <person name="Porcelli D."/>
            <person name="Powell J.R."/>
            <person name="Prohaska S."/>
            <person name="Pruitt K."/>
            <person name="Puig M."/>
            <person name="Quesneville H."/>
            <person name="Ram K.R."/>
            <person name="Rand D."/>
            <person name="Rasmussen M.D."/>
            <person name="Reed L.K."/>
            <person name="Reenan R."/>
            <person name="Reily A."/>
            <person name="Remington K.A."/>
            <person name="Rieger T.T."/>
            <person name="Ritchie M.G."/>
            <person name="Robin C."/>
            <person name="Rogers Y.H."/>
            <person name="Rohde C."/>
            <person name="Rozas J."/>
            <person name="Rubenfield M.J."/>
            <person name="Ruiz A."/>
            <person name="Russo S."/>
            <person name="Salzberg S.L."/>
            <person name="Sanchez-Gracia A."/>
            <person name="Saranga D.J."/>
            <person name="Sato H."/>
            <person name="Schaeffer S.W."/>
            <person name="Schatz M.C."/>
            <person name="Schlenke T."/>
            <person name="Schwartz R."/>
            <person name="Segarra C."/>
            <person name="Singh R.S."/>
            <person name="Sirot L."/>
            <person name="Sirota M."/>
            <person name="Sisneros N.B."/>
            <person name="Smith C.D."/>
            <person name="Smith T.F."/>
            <person name="Spieth J."/>
            <person name="Stage D.E."/>
            <person name="Stark A."/>
            <person name="Stephan W."/>
            <person name="Strausberg R.L."/>
            <person name="Strempel S."/>
            <person name="Sturgill D."/>
            <person name="Sutton G."/>
            <person name="Sutton G.G."/>
            <person name="Tao W."/>
            <person name="Teichmann S."/>
            <person name="Tobari Y.N."/>
            <person name="Tomimura Y."/>
            <person name="Tsolas J.M."/>
            <person name="Valente V.L."/>
            <person name="Venter E."/>
            <person name="Venter J.C."/>
            <person name="Vicario S."/>
            <person name="Vieira F.G."/>
            <person name="Vilella A.J."/>
            <person name="Villasante A."/>
            <person name="Walenz B."/>
            <person name="Wang J."/>
            <person name="Wasserman M."/>
            <person name="Watts T."/>
            <person name="Wilson D."/>
            <person name="Wilson R.K."/>
            <person name="Wing R.A."/>
            <person name="Wolfner M.F."/>
            <person name="Wong A."/>
            <person name="Wong G.K."/>
            <person name="Wu C.I."/>
            <person name="Wu G."/>
            <person name="Yamamoto D."/>
            <person name="Yang H.P."/>
            <person name="Yang S.P."/>
            <person name="Yorke J.A."/>
            <person name="Yoshida K."/>
            <person name="Zdobnov E."/>
            <person name="Zhang P."/>
            <person name="Zhang Y."/>
            <person name="Zimin A.V."/>
            <person name="Baldwin J."/>
            <person name="Abdouelleil A."/>
            <person name="Abdulkadir J."/>
            <person name="Abebe A."/>
            <person name="Abera B."/>
            <person name="Abreu J."/>
            <person name="Acer S.C."/>
            <person name="Aftuck L."/>
            <person name="Alexander A."/>
            <person name="An P."/>
            <person name="Anderson E."/>
            <person name="Anderson S."/>
            <person name="Arachi H."/>
            <person name="Azer M."/>
            <person name="Bachantsang P."/>
            <person name="Barry A."/>
            <person name="Bayul T."/>
            <person name="Berlin A."/>
            <person name="Bessette D."/>
            <person name="Bloom T."/>
            <person name="Blye J."/>
            <person name="Boguslavskiy L."/>
            <person name="Bonnet C."/>
            <person name="Boukhgalter B."/>
            <person name="Bourzgui I."/>
            <person name="Brown A."/>
            <person name="Cahill P."/>
            <person name="Channer S."/>
            <person name="Cheshatsang Y."/>
            <person name="Chuda L."/>
            <person name="Citroen M."/>
            <person name="Collymore A."/>
            <person name="Cooke P."/>
            <person name="Costello M."/>
            <person name="D'Aco K."/>
            <person name="Daza R."/>
            <person name="De Haan G."/>
            <person name="DeGray S."/>
            <person name="DeMaso C."/>
            <person name="Dhargay N."/>
            <person name="Dooley K."/>
            <person name="Dooley E."/>
            <person name="Doricent M."/>
            <person name="Dorje P."/>
            <person name="Dorjee K."/>
            <person name="Dupes A."/>
            <person name="Elong R."/>
            <person name="Falk J."/>
            <person name="Farina A."/>
            <person name="Faro S."/>
            <person name="Ferguson D."/>
            <person name="Fisher S."/>
            <person name="Foley C.D."/>
            <person name="Franke A."/>
            <person name="Friedrich D."/>
            <person name="Gadbois L."/>
            <person name="Gearin G."/>
            <person name="Gearin C.R."/>
            <person name="Giannoukos G."/>
            <person name="Goode T."/>
            <person name="Graham J."/>
            <person name="Grandbois E."/>
            <person name="Grewal S."/>
            <person name="Gyaltsen K."/>
            <person name="Hafez N."/>
            <person name="Hagos B."/>
            <person name="Hall J."/>
            <person name="Henson C."/>
            <person name="Hollinger A."/>
            <person name="Honan T."/>
            <person name="Huard M.D."/>
            <person name="Hughes L."/>
            <person name="Hurhula B."/>
            <person name="Husby M.E."/>
            <person name="Kamat A."/>
            <person name="Kanga B."/>
            <person name="Kashin S."/>
            <person name="Khazanovich D."/>
            <person name="Kisner P."/>
            <person name="Lance K."/>
            <person name="Lara M."/>
            <person name="Lee W."/>
            <person name="Lennon N."/>
            <person name="Letendre F."/>
            <person name="LeVine R."/>
            <person name="Lipovsky A."/>
            <person name="Liu X."/>
            <person name="Liu J."/>
            <person name="Liu S."/>
            <person name="Lokyitsang T."/>
            <person name="Lokyitsang Y."/>
            <person name="Lubonja R."/>
            <person name="Lui A."/>
            <person name="MacDonald P."/>
            <person name="Magnisalis V."/>
            <person name="Maru K."/>
            <person name="Matthews C."/>
            <person name="McCusker W."/>
            <person name="McDonough S."/>
            <person name="Mehta T."/>
            <person name="Meldrim J."/>
            <person name="Meneus L."/>
            <person name="Mihai O."/>
            <person name="Mihalev A."/>
            <person name="Mihova T."/>
            <person name="Mittelman R."/>
            <person name="Mlenga V."/>
            <person name="Montmayeur A."/>
            <person name="Mulrain L."/>
            <person name="Navidi A."/>
            <person name="Naylor J."/>
            <person name="Negash T."/>
            <person name="Nguyen T."/>
            <person name="Nguyen N."/>
            <person name="Nicol R."/>
            <person name="Norbu C."/>
            <person name="Norbu N."/>
            <person name="Novod N."/>
            <person name="O'Neill B."/>
            <person name="Osman S."/>
            <person name="Markiewicz E."/>
            <person name="Oyono O.L."/>
            <person name="Patti C."/>
            <person name="Phunkhang P."/>
            <person name="Pierre F."/>
            <person name="Priest M."/>
            <person name="Raghuraman S."/>
            <person name="Rege F."/>
            <person name="Reyes R."/>
            <person name="Rise C."/>
            <person name="Rogov P."/>
            <person name="Ross K."/>
            <person name="Ryan E."/>
            <person name="Settipalli S."/>
            <person name="Shea T."/>
            <person name="Sherpa N."/>
            <person name="Shi L."/>
            <person name="Shih D."/>
            <person name="Sparrow T."/>
            <person name="Spaulding J."/>
            <person name="Stalker J."/>
            <person name="Stange-Thomann N."/>
            <person name="Stavropoulos S."/>
            <person name="Stone C."/>
            <person name="Strader C."/>
            <person name="Tesfaye S."/>
            <person name="Thomson T."/>
            <person name="Thoulutsang Y."/>
            <person name="Thoulutsang D."/>
            <person name="Topham K."/>
            <person name="Topping I."/>
            <person name="Tsamla T."/>
            <person name="Vassiliev H."/>
            <person name="Vo A."/>
            <person name="Wangchuk T."/>
            <person name="Wangdi T."/>
            <person name="Weiand M."/>
            <person name="Wilkinson J."/>
            <person name="Wilson A."/>
            <person name="Yadav S."/>
            <person name="Young G."/>
            <person name="Yu Q."/>
            <person name="Zembek L."/>
            <person name="Zhong D."/>
            <person name="Zimmer A."/>
            <person name="Zwirko Z."/>
            <person name="Jaffe D.B."/>
            <person name="Alvarez P."/>
            <person name="Brockman W."/>
            <person name="Butler J."/>
            <person name="Chin C."/>
            <person name="Gnerre S."/>
            <person name="Grabherr M."/>
            <person name="Kleber M."/>
            <person name="Mauceli E."/>
            <person name="MacCallum I."/>
        </authorList>
    </citation>
    <scope>NUCLEOTIDE SEQUENCE [LARGE SCALE GENOMIC DNA]</scope>
    <source>
        <strain evidence="4">Tucson 15287-2541.00</strain>
    </source>
</reference>
<accession>B4JPP4</accession>
<dbReference type="EMBL" id="CH916372">
    <property type="protein sequence ID" value="EDV98874.1"/>
    <property type="molecule type" value="Genomic_DNA"/>
</dbReference>
<dbReference type="PhylomeDB" id="B4JPP4"/>
<dbReference type="Pfam" id="PF01569">
    <property type="entry name" value="PAP2"/>
    <property type="match status" value="1"/>
</dbReference>
<sequence length="207" mass="23443">MKTAQQSPALQFILDQDVKLTDRFVSFLMRFATFKSLKIHCKFLEISCDGIAWLFTWTAFIWLLSSQELYQIQANMLIGLILDIVIVAVIKAFVRRRRPSPVTDSYAIGPDKFSFPSGHASRAFYVLTFFTQLHALPIIFWMPITAWAVSVVLSRLVLRRHFILDVCAGALIGILEAAFLGLIWLSSDSANYLIGFLSEDKILSEST</sequence>
<name>B4JPP4_DROGR</name>
<dbReference type="PANTHER" id="PTHR14969">
    <property type="entry name" value="SPHINGOSINE-1-PHOSPHATE PHOSPHOHYDROLASE"/>
    <property type="match status" value="1"/>
</dbReference>
<dbReference type="eggNOG" id="KOG4268">
    <property type="taxonomic scope" value="Eukaryota"/>
</dbReference>
<keyword evidence="4" id="KW-1185">Reference proteome</keyword>
<dbReference type="SUPFAM" id="SSF48317">
    <property type="entry name" value="Acid phosphatase/Vanadium-dependent haloperoxidase"/>
    <property type="match status" value="1"/>
</dbReference>
<dbReference type="AlphaFoldDB" id="B4JPP4"/>
<feature type="transmembrane region" description="Helical" evidence="1">
    <location>
        <begin position="76"/>
        <end position="94"/>
    </location>
</feature>
<dbReference type="KEGG" id="dgr:6567092"/>
<dbReference type="Gene3D" id="1.20.144.10">
    <property type="entry name" value="Phosphatidic acid phosphatase type 2/haloperoxidase"/>
    <property type="match status" value="1"/>
</dbReference>
<evidence type="ECO:0000256" key="1">
    <source>
        <dbReference type="SAM" id="Phobius"/>
    </source>
</evidence>
<keyword evidence="1" id="KW-0472">Membrane</keyword>
<dbReference type="OMA" id="FVSFMLN"/>
<dbReference type="PANTHER" id="PTHR14969:SF13">
    <property type="entry name" value="AT30094P"/>
    <property type="match status" value="1"/>
</dbReference>
<evidence type="ECO:0000313" key="4">
    <source>
        <dbReference type="Proteomes" id="UP000001070"/>
    </source>
</evidence>